<dbReference type="PIRSF" id="PIRSF006603">
    <property type="entry name" value="DinF"/>
    <property type="match status" value="1"/>
</dbReference>
<dbReference type="Pfam" id="PF01554">
    <property type="entry name" value="MatE"/>
    <property type="match status" value="2"/>
</dbReference>
<evidence type="ECO:0000256" key="4">
    <source>
        <dbReference type="ARBA" id="ARBA00022449"/>
    </source>
</evidence>
<dbReference type="InterPro" id="IPR002528">
    <property type="entry name" value="MATE_fam"/>
</dbReference>
<feature type="transmembrane region" description="Helical" evidence="12">
    <location>
        <begin position="196"/>
        <end position="218"/>
    </location>
</feature>
<feature type="transmembrane region" description="Helical" evidence="12">
    <location>
        <begin position="284"/>
        <end position="304"/>
    </location>
</feature>
<feature type="transmembrane region" description="Helical" evidence="12">
    <location>
        <begin position="358"/>
        <end position="379"/>
    </location>
</feature>
<evidence type="ECO:0000256" key="7">
    <source>
        <dbReference type="ARBA" id="ARBA00022989"/>
    </source>
</evidence>
<evidence type="ECO:0000256" key="12">
    <source>
        <dbReference type="SAM" id="Phobius"/>
    </source>
</evidence>
<feature type="transmembrane region" description="Helical" evidence="12">
    <location>
        <begin position="163"/>
        <end position="184"/>
    </location>
</feature>
<feature type="transmembrane region" description="Helical" evidence="12">
    <location>
        <begin position="132"/>
        <end position="156"/>
    </location>
</feature>
<dbReference type="Proteomes" id="UP000002943">
    <property type="component" value="Unassembled WGS sequence"/>
</dbReference>
<dbReference type="AlphaFoldDB" id="E3BK21"/>
<evidence type="ECO:0000256" key="3">
    <source>
        <dbReference type="ARBA" id="ARBA00022448"/>
    </source>
</evidence>
<dbReference type="GO" id="GO:0006811">
    <property type="term" value="P:monoatomic ion transport"/>
    <property type="evidence" value="ECO:0007669"/>
    <property type="project" value="UniProtKB-KW"/>
</dbReference>
<evidence type="ECO:0000256" key="10">
    <source>
        <dbReference type="ARBA" id="ARBA00030855"/>
    </source>
</evidence>
<feature type="transmembrane region" description="Helical" evidence="12">
    <location>
        <begin position="386"/>
        <end position="405"/>
    </location>
</feature>
<evidence type="ECO:0000256" key="2">
    <source>
        <dbReference type="ARBA" id="ARBA00013489"/>
    </source>
</evidence>
<dbReference type="RefSeq" id="WP_009601375.1">
    <property type="nucleotide sequence ID" value="NZ_AEIU01000072.1"/>
</dbReference>
<evidence type="ECO:0000256" key="9">
    <source>
        <dbReference type="ARBA" id="ARBA00023136"/>
    </source>
</evidence>
<dbReference type="STRING" id="796620.VIBC2010_10002"/>
<evidence type="ECO:0000256" key="8">
    <source>
        <dbReference type="ARBA" id="ARBA00023065"/>
    </source>
</evidence>
<proteinExistence type="predicted"/>
<evidence type="ECO:0000256" key="5">
    <source>
        <dbReference type="ARBA" id="ARBA00022475"/>
    </source>
</evidence>
<organism evidence="13 14">
    <name type="scientific">Vibrio caribbeanicus ATCC BAA-2122</name>
    <dbReference type="NCBI Taxonomy" id="796620"/>
    <lineage>
        <taxon>Bacteria</taxon>
        <taxon>Pseudomonadati</taxon>
        <taxon>Pseudomonadota</taxon>
        <taxon>Gammaproteobacteria</taxon>
        <taxon>Vibrionales</taxon>
        <taxon>Vibrionaceae</taxon>
        <taxon>Vibrio</taxon>
    </lineage>
</organism>
<keyword evidence="9 12" id="KW-0472">Membrane</keyword>
<name>E3BK21_9VIBR</name>
<dbReference type="PANTHER" id="PTHR43298">
    <property type="entry name" value="MULTIDRUG RESISTANCE PROTEIN NORM-RELATED"/>
    <property type="match status" value="1"/>
</dbReference>
<feature type="transmembrane region" description="Helical" evidence="12">
    <location>
        <begin position="12"/>
        <end position="37"/>
    </location>
</feature>
<evidence type="ECO:0000313" key="13">
    <source>
        <dbReference type="EMBL" id="EFP96649.1"/>
    </source>
</evidence>
<keyword evidence="5" id="KW-1003">Cell membrane</keyword>
<keyword evidence="8" id="KW-0406">Ion transport</keyword>
<dbReference type="GO" id="GO:0005886">
    <property type="term" value="C:plasma membrane"/>
    <property type="evidence" value="ECO:0007669"/>
    <property type="project" value="UniProtKB-SubCell"/>
</dbReference>
<evidence type="ECO:0000256" key="6">
    <source>
        <dbReference type="ARBA" id="ARBA00022692"/>
    </source>
</evidence>
<comment type="caution">
    <text evidence="13">The sequence shown here is derived from an EMBL/GenBank/DDBJ whole genome shotgun (WGS) entry which is preliminary data.</text>
</comment>
<evidence type="ECO:0000256" key="11">
    <source>
        <dbReference type="ARBA" id="ARBA00031636"/>
    </source>
</evidence>
<dbReference type="CDD" id="cd13141">
    <property type="entry name" value="MATE_like_13"/>
    <property type="match status" value="1"/>
</dbReference>
<feature type="transmembrane region" description="Helical" evidence="12">
    <location>
        <begin position="90"/>
        <end position="112"/>
    </location>
</feature>
<protein>
    <recommendedName>
        <fullName evidence="2">Multidrug resistance protein NorM</fullName>
    </recommendedName>
    <alternativeName>
        <fullName evidence="11">Multidrug-efflux transporter</fullName>
    </alternativeName>
    <alternativeName>
        <fullName evidence="10">Na(+)/drug antiporter</fullName>
    </alternativeName>
</protein>
<keyword evidence="7 12" id="KW-1133">Transmembrane helix</keyword>
<dbReference type="GO" id="GO:0015297">
    <property type="term" value="F:antiporter activity"/>
    <property type="evidence" value="ECO:0007669"/>
    <property type="project" value="UniProtKB-KW"/>
</dbReference>
<keyword evidence="3" id="KW-0813">Transport</keyword>
<keyword evidence="6 12" id="KW-0812">Transmembrane</keyword>
<accession>E3BK21</accession>
<dbReference type="InterPro" id="IPR048279">
    <property type="entry name" value="MdtK-like"/>
</dbReference>
<feature type="transmembrane region" description="Helical" evidence="12">
    <location>
        <begin position="417"/>
        <end position="436"/>
    </location>
</feature>
<feature type="transmembrane region" description="Helical" evidence="12">
    <location>
        <begin position="316"/>
        <end position="338"/>
    </location>
</feature>
<evidence type="ECO:0000256" key="1">
    <source>
        <dbReference type="ARBA" id="ARBA00004429"/>
    </source>
</evidence>
<feature type="transmembrane region" description="Helical" evidence="12">
    <location>
        <begin position="239"/>
        <end position="264"/>
    </location>
</feature>
<comment type="subcellular location">
    <subcellularLocation>
        <location evidence="1">Cell inner membrane</location>
        <topology evidence="1">Multi-pass membrane protein</topology>
    </subcellularLocation>
</comment>
<keyword evidence="14" id="KW-1185">Reference proteome</keyword>
<dbReference type="OrthoDB" id="9806302at2"/>
<dbReference type="PANTHER" id="PTHR43298:SF2">
    <property type="entry name" value="FMN_FAD EXPORTER YEEO-RELATED"/>
    <property type="match status" value="1"/>
</dbReference>
<feature type="transmembrane region" description="Helical" evidence="12">
    <location>
        <begin position="57"/>
        <end position="78"/>
    </location>
</feature>
<dbReference type="GO" id="GO:0042910">
    <property type="term" value="F:xenobiotic transmembrane transporter activity"/>
    <property type="evidence" value="ECO:0007669"/>
    <property type="project" value="InterPro"/>
</dbReference>
<evidence type="ECO:0000313" key="14">
    <source>
        <dbReference type="Proteomes" id="UP000002943"/>
    </source>
</evidence>
<keyword evidence="4" id="KW-0050">Antiport</keyword>
<dbReference type="EMBL" id="AEIU01000072">
    <property type="protein sequence ID" value="EFP96649.1"/>
    <property type="molecule type" value="Genomic_DNA"/>
</dbReference>
<gene>
    <name evidence="13" type="ORF">VIBC2010_10002</name>
</gene>
<reference evidence="13 14" key="1">
    <citation type="journal article" date="2012" name="Int. J. Syst. Evol. Microbiol.">
        <title>Vibrio caribbeanicus sp. nov., isolated from the marine sponge Scleritoderma cyanea.</title>
        <authorList>
            <person name="Hoffmann M."/>
            <person name="Monday S.R."/>
            <person name="Allard M.W."/>
            <person name="Strain E.A."/>
            <person name="Whittaker P."/>
            <person name="Naum M."/>
            <person name="McCarthy P.J."/>
            <person name="Lopez J.V."/>
            <person name="Fischer M."/>
            <person name="Brown E.W."/>
        </authorList>
    </citation>
    <scope>NUCLEOTIDE SEQUENCE [LARGE SCALE GENOMIC DNA]</scope>
    <source>
        <strain evidence="13 14">ATCC BAA-2122</strain>
    </source>
</reference>
<dbReference type="eggNOG" id="COG0534">
    <property type="taxonomic scope" value="Bacteria"/>
</dbReference>
<dbReference type="NCBIfam" id="TIGR00797">
    <property type="entry name" value="matE"/>
    <property type="match status" value="1"/>
</dbReference>
<sequence>MKDFTKDSLYKHILFMAIPIAINMILQTMTNLVDVYFVGQLGEHALAGVSTSGNINLINMLVTQVLFIGLMAIVSHAVGRKDFKEAKRIYSHGIFYGVALALGVLVLGELFGELYLNTLVSSEETYLQATHYLFWFVPLLSLQVIYTAFIAPMYAVGLAKPFLYINICAQLLNVCLTPTLIGGVSDVIPALGVSGAALASFISGVVSLTLALYYLCFVQKSLTIDIHLIRPNWDIFKRVLKIGLPSGATFLIYFINTAAIYWALNQIGSAEQAGFGLGGKVGESLLLPAMAIAFASPSIAGQNYAAGEHQRVRSIFTITSIMTTVILTIVALLCFFIPERLVGLFSDDASVVHVASSYLHYVGLSFPVFGLIFTMSGMFQALGNTLPSLISAVIRMMVFTSTLYFLSSQPYFNMINVWGLIVFASILQAVIMYLMLGKMFNHKLNQVIQT</sequence>
<dbReference type="InterPro" id="IPR050222">
    <property type="entry name" value="MATE_MdtK"/>
</dbReference>